<dbReference type="GO" id="GO:1990281">
    <property type="term" value="C:efflux pump complex"/>
    <property type="evidence" value="ECO:0007669"/>
    <property type="project" value="TreeGrafter"/>
</dbReference>
<organism evidence="7 8">
    <name type="scientific">Chryseobacterium wanjuense</name>
    <dbReference type="NCBI Taxonomy" id="356305"/>
    <lineage>
        <taxon>Bacteria</taxon>
        <taxon>Pseudomonadati</taxon>
        <taxon>Bacteroidota</taxon>
        <taxon>Flavobacteriia</taxon>
        <taxon>Flavobacteriales</taxon>
        <taxon>Weeksellaceae</taxon>
        <taxon>Chryseobacterium group</taxon>
        <taxon>Chryseobacterium</taxon>
    </lineage>
</organism>
<dbReference type="PROSITE" id="PS51257">
    <property type="entry name" value="PROKAR_LIPOPROTEIN"/>
    <property type="match status" value="1"/>
</dbReference>
<proteinExistence type="inferred from homology"/>
<evidence type="ECO:0000313" key="8">
    <source>
        <dbReference type="Proteomes" id="UP000199469"/>
    </source>
</evidence>
<dbReference type="InterPro" id="IPR058637">
    <property type="entry name" value="YknX-like_C"/>
</dbReference>
<evidence type="ECO:0000313" key="7">
    <source>
        <dbReference type="EMBL" id="SEW11324.1"/>
    </source>
</evidence>
<name>A0A1I0PB34_9FLAO</name>
<dbReference type="InterPro" id="IPR058648">
    <property type="entry name" value="HH_CzcB-like"/>
</dbReference>
<dbReference type="OrthoDB" id="9806939at2"/>
<reference evidence="8" key="1">
    <citation type="submission" date="2016-10" db="EMBL/GenBank/DDBJ databases">
        <authorList>
            <person name="Varghese N."/>
            <person name="Submissions S."/>
        </authorList>
    </citation>
    <scope>NUCLEOTIDE SEQUENCE [LARGE SCALE GENOMIC DNA]</scope>
    <source>
        <strain evidence="8">DSM 17724</strain>
    </source>
</reference>
<dbReference type="Gene3D" id="2.40.50.100">
    <property type="match status" value="1"/>
</dbReference>
<keyword evidence="3" id="KW-0732">Signal</keyword>
<feature type="signal peptide" evidence="3">
    <location>
        <begin position="1"/>
        <end position="18"/>
    </location>
</feature>
<feature type="domain" description="CzcB-like alpha-helical hairpin" evidence="4">
    <location>
        <begin position="151"/>
        <end position="209"/>
    </location>
</feature>
<dbReference type="Gene3D" id="1.10.287.470">
    <property type="entry name" value="Helix hairpin bin"/>
    <property type="match status" value="1"/>
</dbReference>
<dbReference type="AlphaFoldDB" id="A0A1I0PB34"/>
<dbReference type="Pfam" id="PF25989">
    <property type="entry name" value="YknX_C"/>
    <property type="match status" value="1"/>
</dbReference>
<dbReference type="STRING" id="356305.SAMN05421841_1100"/>
<keyword evidence="8" id="KW-1185">Reference proteome</keyword>
<dbReference type="Pfam" id="PF25954">
    <property type="entry name" value="Beta-barrel_RND_2"/>
    <property type="match status" value="1"/>
</dbReference>
<evidence type="ECO:0000256" key="1">
    <source>
        <dbReference type="ARBA" id="ARBA00009477"/>
    </source>
</evidence>
<dbReference type="SUPFAM" id="SSF111369">
    <property type="entry name" value="HlyD-like secretion proteins"/>
    <property type="match status" value="1"/>
</dbReference>
<dbReference type="EMBL" id="FOIU01000001">
    <property type="protein sequence ID" value="SEW11324.1"/>
    <property type="molecule type" value="Genomic_DNA"/>
</dbReference>
<dbReference type="PANTHER" id="PTHR30469">
    <property type="entry name" value="MULTIDRUG RESISTANCE PROTEIN MDTA"/>
    <property type="match status" value="1"/>
</dbReference>
<evidence type="ECO:0000259" key="5">
    <source>
        <dbReference type="Pfam" id="PF25954"/>
    </source>
</evidence>
<feature type="chain" id="PRO_5011463671" evidence="3">
    <location>
        <begin position="19"/>
        <end position="417"/>
    </location>
</feature>
<keyword evidence="2" id="KW-0175">Coiled coil</keyword>
<comment type="similarity">
    <text evidence="1">Belongs to the membrane fusion protein (MFP) (TC 8.A.1) family.</text>
</comment>
<dbReference type="NCBIfam" id="TIGR01730">
    <property type="entry name" value="RND_mfp"/>
    <property type="match status" value="1"/>
</dbReference>
<evidence type="ECO:0000256" key="3">
    <source>
        <dbReference type="SAM" id="SignalP"/>
    </source>
</evidence>
<dbReference type="InterPro" id="IPR006143">
    <property type="entry name" value="RND_pump_MFP"/>
</dbReference>
<dbReference type="Gene3D" id="2.40.420.20">
    <property type="match status" value="1"/>
</dbReference>
<gene>
    <name evidence="7" type="ORF">SAMN05421841_1100</name>
</gene>
<evidence type="ECO:0000256" key="2">
    <source>
        <dbReference type="SAM" id="Coils"/>
    </source>
</evidence>
<dbReference type="Gene3D" id="2.40.30.170">
    <property type="match status" value="1"/>
</dbReference>
<evidence type="ECO:0000259" key="6">
    <source>
        <dbReference type="Pfam" id="PF25989"/>
    </source>
</evidence>
<dbReference type="Pfam" id="PF25893">
    <property type="entry name" value="HH_CzcB"/>
    <property type="match status" value="1"/>
</dbReference>
<feature type="domain" description="YknX-like C-terminal permuted SH3-like" evidence="6">
    <location>
        <begin position="343"/>
        <end position="416"/>
    </location>
</feature>
<dbReference type="Proteomes" id="UP000199469">
    <property type="component" value="Unassembled WGS sequence"/>
</dbReference>
<feature type="domain" description="CusB-like beta-barrel" evidence="5">
    <location>
        <begin position="264"/>
        <end position="335"/>
    </location>
</feature>
<evidence type="ECO:0000259" key="4">
    <source>
        <dbReference type="Pfam" id="PF25893"/>
    </source>
</evidence>
<feature type="coiled-coil region" evidence="2">
    <location>
        <begin position="186"/>
        <end position="220"/>
    </location>
</feature>
<dbReference type="RefSeq" id="WP_089791008.1">
    <property type="nucleotide sequence ID" value="NZ_FOIU01000001.1"/>
</dbReference>
<dbReference type="GO" id="GO:0015562">
    <property type="term" value="F:efflux transmembrane transporter activity"/>
    <property type="evidence" value="ECO:0007669"/>
    <property type="project" value="TreeGrafter"/>
</dbReference>
<accession>A0A1I0PB34</accession>
<sequence length="417" mass="45287">MKKIFLPLALLLTLAACKKEGATQDKTLEALIKTKDVKGLQAYKDRQKAKMDSLNNIMSEVDKNLTALGVSQTLGYVSVQKLELTSFSHNVEIQGNVTTDQDVNVQSQFNGTLTLYVKEGQRVNKGQVIGRIADGGLNDQHKQALIQVSAANSQLQQVKSQANLSRITYEKQSALWKQKIGSEYQYLQAKTNYESAQKQIAAAQSQVAATQKAADAIRANLVKTTIVAPFSGVIDKVITQNGQAVSAAPATDIVKLISLGIMRVEAKVPETYLANVKPGTSVDINFPALNKSVKSSVRLVGNYIDPATRTFLIQIPVSNDGGYIKPNLLAQIKIQDYVNPSALQIPAQYIYEDAAHKSYVFIATNVNGENAIARKVYIETGQKSENSVEITKGLKAGDTVITDGSKNLTEGQKIKIS</sequence>
<protein>
    <submittedName>
        <fullName evidence="7">RND family efflux transporter, MFP subunit</fullName>
    </submittedName>
</protein>
<dbReference type="InterPro" id="IPR058792">
    <property type="entry name" value="Beta-barrel_RND_2"/>
</dbReference>